<accession>A0AAI8YKU7</accession>
<protein>
    <submittedName>
        <fullName evidence="3">Uu.00g094990.m01.CDS01</fullName>
    </submittedName>
</protein>
<keyword evidence="2" id="KW-0812">Transmembrane</keyword>
<gene>
    <name evidence="3" type="ORF">KHLLAP_LOCUS8781</name>
</gene>
<keyword evidence="2" id="KW-1133">Transmembrane helix</keyword>
<evidence type="ECO:0000313" key="3">
    <source>
        <dbReference type="EMBL" id="CAJ2508313.1"/>
    </source>
</evidence>
<feature type="transmembrane region" description="Helical" evidence="2">
    <location>
        <begin position="220"/>
        <end position="237"/>
    </location>
</feature>
<feature type="transmembrane region" description="Helical" evidence="2">
    <location>
        <begin position="178"/>
        <end position="199"/>
    </location>
</feature>
<feature type="transmembrane region" description="Helical" evidence="2">
    <location>
        <begin position="145"/>
        <end position="166"/>
    </location>
</feature>
<feature type="transmembrane region" description="Helical" evidence="2">
    <location>
        <begin position="257"/>
        <end position="277"/>
    </location>
</feature>
<dbReference type="EMBL" id="CAUWAG010000010">
    <property type="protein sequence ID" value="CAJ2508313.1"/>
    <property type="molecule type" value="Genomic_DNA"/>
</dbReference>
<name>A0AAI8YKU7_9PEZI</name>
<comment type="caution">
    <text evidence="3">The sequence shown here is derived from an EMBL/GenBank/DDBJ whole genome shotgun (WGS) entry which is preliminary data.</text>
</comment>
<keyword evidence="2" id="KW-0472">Membrane</keyword>
<evidence type="ECO:0000313" key="4">
    <source>
        <dbReference type="Proteomes" id="UP001295740"/>
    </source>
</evidence>
<sequence length="392" mass="43381">MNSTAAIDAGTQPAGSQPVTGQSVFWVLVTLATATMSQPPPSSHRISKEMGSIDLLRSIPGVCLFDGIVDSIMLWKALLMFCLAVFPQATKVFAMRGIPVSQVCAAVFFFATTIRLITELGGFEVHVWRSGNDAKAAGNHYSPHVFLVAFVSQLVLFVWVCCNLPVDSSPSLVAARVIETLSLLYLLVVGLSCAQYIVCRPRRRQRNVLRKIEPPAEENLPGFWPWFVVSAMFQTAVNKRPYDAISRYNIGVQRCLSIVGVSIAIVRVMGGIGYLISLGRDRVGLNKDDDYATTSPQDAGAQMPEQQETGGGPSKRVPFSWDTIHNAVLDQLHRLCIQVFRALRQQDRFFKVRGWDLVLTLVVMNLVITVLYYLVFFDQDGTWTPGRTSYLG</sequence>
<feature type="transmembrane region" description="Helical" evidence="2">
    <location>
        <begin position="354"/>
        <end position="375"/>
    </location>
</feature>
<reference evidence="3" key="1">
    <citation type="submission" date="2023-10" db="EMBL/GenBank/DDBJ databases">
        <authorList>
            <person name="Hackl T."/>
        </authorList>
    </citation>
    <scope>NUCLEOTIDE SEQUENCE</scope>
</reference>
<evidence type="ECO:0000256" key="2">
    <source>
        <dbReference type="SAM" id="Phobius"/>
    </source>
</evidence>
<keyword evidence="4" id="KW-1185">Reference proteome</keyword>
<proteinExistence type="predicted"/>
<organism evidence="3 4">
    <name type="scientific">Anthostomella pinea</name>
    <dbReference type="NCBI Taxonomy" id="933095"/>
    <lineage>
        <taxon>Eukaryota</taxon>
        <taxon>Fungi</taxon>
        <taxon>Dikarya</taxon>
        <taxon>Ascomycota</taxon>
        <taxon>Pezizomycotina</taxon>
        <taxon>Sordariomycetes</taxon>
        <taxon>Xylariomycetidae</taxon>
        <taxon>Xylariales</taxon>
        <taxon>Xylariaceae</taxon>
        <taxon>Anthostomella</taxon>
    </lineage>
</organism>
<dbReference type="AlphaFoldDB" id="A0AAI8YKU7"/>
<feature type="region of interest" description="Disordered" evidence="1">
    <location>
        <begin position="289"/>
        <end position="314"/>
    </location>
</feature>
<evidence type="ECO:0000256" key="1">
    <source>
        <dbReference type="SAM" id="MobiDB-lite"/>
    </source>
</evidence>
<dbReference type="Proteomes" id="UP001295740">
    <property type="component" value="Unassembled WGS sequence"/>
</dbReference>